<keyword evidence="5" id="KW-1185">Reference proteome</keyword>
<dbReference type="PANTHER" id="PTHR16943:SF8">
    <property type="entry name" value="2-METHYLCITRATE DEHYDRATASE"/>
    <property type="match status" value="1"/>
</dbReference>
<feature type="domain" description="MmgE/PrpD N-terminal" evidence="2">
    <location>
        <begin position="21"/>
        <end position="255"/>
    </location>
</feature>
<dbReference type="Proteomes" id="UP001549076">
    <property type="component" value="Unassembled WGS sequence"/>
</dbReference>
<dbReference type="InterPro" id="IPR005656">
    <property type="entry name" value="MmgE_PrpD"/>
</dbReference>
<name>A0ABV2N7D4_9HYPH</name>
<evidence type="ECO:0000259" key="2">
    <source>
        <dbReference type="Pfam" id="PF03972"/>
    </source>
</evidence>
<comment type="caution">
    <text evidence="4">The sequence shown here is derived from an EMBL/GenBank/DDBJ whole genome shotgun (WGS) entry which is preliminary data.</text>
</comment>
<dbReference type="Pfam" id="PF19305">
    <property type="entry name" value="MmgE_PrpD_C"/>
    <property type="match status" value="1"/>
</dbReference>
<comment type="similarity">
    <text evidence="1">Belongs to the PrpD family.</text>
</comment>
<dbReference type="InterPro" id="IPR042183">
    <property type="entry name" value="MmgE/PrpD_sf_1"/>
</dbReference>
<dbReference type="InterPro" id="IPR042188">
    <property type="entry name" value="MmgE/PrpD_sf_2"/>
</dbReference>
<dbReference type="RefSeq" id="WP_354199641.1">
    <property type="nucleotide sequence ID" value="NZ_JBEPML010000028.1"/>
</dbReference>
<dbReference type="Pfam" id="PF03972">
    <property type="entry name" value="MmgE_PrpD_N"/>
    <property type="match status" value="1"/>
</dbReference>
<dbReference type="SUPFAM" id="SSF103378">
    <property type="entry name" value="2-methylcitrate dehydratase PrpD"/>
    <property type="match status" value="1"/>
</dbReference>
<feature type="domain" description="MmgE/PrpD C-terminal" evidence="3">
    <location>
        <begin position="281"/>
        <end position="443"/>
    </location>
</feature>
<evidence type="ECO:0000259" key="3">
    <source>
        <dbReference type="Pfam" id="PF19305"/>
    </source>
</evidence>
<accession>A0ABV2N7D4</accession>
<dbReference type="PANTHER" id="PTHR16943">
    <property type="entry name" value="2-METHYLCITRATE DEHYDRATASE-RELATED"/>
    <property type="match status" value="1"/>
</dbReference>
<reference evidence="4 5" key="1">
    <citation type="submission" date="2024-06" db="EMBL/GenBank/DDBJ databases">
        <title>Genomic Encyclopedia of Type Strains, Phase IV (KMG-IV): sequencing the most valuable type-strain genomes for metagenomic binning, comparative biology and taxonomic classification.</title>
        <authorList>
            <person name="Goeker M."/>
        </authorList>
    </citation>
    <scope>NUCLEOTIDE SEQUENCE [LARGE SCALE GENOMIC DNA]</scope>
    <source>
        <strain evidence="4 5">DSM 27865</strain>
    </source>
</reference>
<proteinExistence type="inferred from homology"/>
<evidence type="ECO:0000313" key="5">
    <source>
        <dbReference type="Proteomes" id="UP001549076"/>
    </source>
</evidence>
<dbReference type="InterPro" id="IPR045336">
    <property type="entry name" value="MmgE_PrpD_N"/>
</dbReference>
<evidence type="ECO:0000313" key="4">
    <source>
        <dbReference type="EMBL" id="MET3794730.1"/>
    </source>
</evidence>
<dbReference type="Gene3D" id="1.10.4100.10">
    <property type="entry name" value="2-methylcitrate dehydratase PrpD"/>
    <property type="match status" value="1"/>
</dbReference>
<evidence type="ECO:0000256" key="1">
    <source>
        <dbReference type="ARBA" id="ARBA00006174"/>
    </source>
</evidence>
<gene>
    <name evidence="4" type="ORF">ABID37_004970</name>
</gene>
<dbReference type="InterPro" id="IPR036148">
    <property type="entry name" value="MmgE/PrpD_sf"/>
</dbReference>
<dbReference type="EMBL" id="JBEPML010000028">
    <property type="protein sequence ID" value="MET3794730.1"/>
    <property type="molecule type" value="Genomic_DNA"/>
</dbReference>
<protein>
    <submittedName>
        <fullName evidence="4">2-methylcitrate dehydratase PrpD</fullName>
    </submittedName>
</protein>
<dbReference type="InterPro" id="IPR045337">
    <property type="entry name" value="MmgE_PrpD_C"/>
</dbReference>
<dbReference type="Gene3D" id="3.30.1330.120">
    <property type="entry name" value="2-methylcitrate dehydratase PrpD"/>
    <property type="match status" value="1"/>
</dbReference>
<organism evidence="4 5">
    <name type="scientific">Aquamicrobium terrae</name>
    <dbReference type="NCBI Taxonomy" id="1324945"/>
    <lineage>
        <taxon>Bacteria</taxon>
        <taxon>Pseudomonadati</taxon>
        <taxon>Pseudomonadota</taxon>
        <taxon>Alphaproteobacteria</taxon>
        <taxon>Hyphomicrobiales</taxon>
        <taxon>Phyllobacteriaceae</taxon>
        <taxon>Aquamicrobium</taxon>
    </lineage>
</organism>
<sequence>MALAEEVTKHVPAQLPGITRSLAEFAANASLERVPGDVIEGSKRSLLDTIGVMLGGCGEPAPRLLARYACSYGIGKASLIGQGQKVAAPLAALVNGTAADVLGFSDIVVDNMNHPSGSVCAAVLALAEERDASGADVILAHLIGVEVADKIGVGVKPQLQIKGWHPLAVLNTFGVAAACGRLLKLDTDKMANALGIAGVMASGMRAGNGTMSKAFGAGRAARDGLEAALLAKMGFTGSTAVIEARDGFLLTFGDGASGAGILDNLGDPYEFTNPGMTYKAYPTCTRSHPGINAALKLRAQYKFGLDDIDHIVCNVAPAVADYLKFGVATTKLEAKYSLPFCVALALIEGRVTLANVTDEKVGDPQVIALMKKVTMQISEDFARHGYLPPHAPHGCRVHVHLKSGLELVQQENRGPWEPTTPPTWEHLSEKYRRCAELVLSDEAIDGSIDLLSRLETVSRIHSLIDLIRQPDGVNARMRAAEEDVT</sequence>